<protein>
    <submittedName>
        <fullName evidence="1">Uncharacterized protein</fullName>
    </submittedName>
</protein>
<dbReference type="PANTHER" id="PTHR37235">
    <property type="entry name" value="ZINC METALLOPROTEINASE AUREOLYSIN"/>
    <property type="match status" value="1"/>
</dbReference>
<gene>
    <name evidence="1" type="ORF">ZOSMA_219G00090</name>
</gene>
<dbReference type="AlphaFoldDB" id="A0A0K9PM17"/>
<evidence type="ECO:0000313" key="2">
    <source>
        <dbReference type="Proteomes" id="UP000036987"/>
    </source>
</evidence>
<dbReference type="Proteomes" id="UP000036987">
    <property type="component" value="Unassembled WGS sequence"/>
</dbReference>
<proteinExistence type="predicted"/>
<dbReference type="EMBL" id="LFYR01000784">
    <property type="protein sequence ID" value="KMZ69275.1"/>
    <property type="molecule type" value="Genomic_DNA"/>
</dbReference>
<keyword evidence="2" id="KW-1185">Reference proteome</keyword>
<comment type="caution">
    <text evidence="1">The sequence shown here is derived from an EMBL/GenBank/DDBJ whole genome shotgun (WGS) entry which is preliminary data.</text>
</comment>
<sequence>MKVPFNLRRVLAPADLPTLFSNLERELETVINVLQPGPLGIVEHKFSDSELDNAKATVARAVASWRKAASSSH</sequence>
<dbReference type="OrthoDB" id="651163at2759"/>
<name>A0A0K9PM17_ZOSMR</name>
<evidence type="ECO:0000313" key="1">
    <source>
        <dbReference type="EMBL" id="KMZ69275.1"/>
    </source>
</evidence>
<reference evidence="2" key="1">
    <citation type="journal article" date="2016" name="Nature">
        <title>The genome of the seagrass Zostera marina reveals angiosperm adaptation to the sea.</title>
        <authorList>
            <person name="Olsen J.L."/>
            <person name="Rouze P."/>
            <person name="Verhelst B."/>
            <person name="Lin Y.-C."/>
            <person name="Bayer T."/>
            <person name="Collen J."/>
            <person name="Dattolo E."/>
            <person name="De Paoli E."/>
            <person name="Dittami S."/>
            <person name="Maumus F."/>
            <person name="Michel G."/>
            <person name="Kersting A."/>
            <person name="Lauritano C."/>
            <person name="Lohaus R."/>
            <person name="Toepel M."/>
            <person name="Tonon T."/>
            <person name="Vanneste K."/>
            <person name="Amirebrahimi M."/>
            <person name="Brakel J."/>
            <person name="Bostroem C."/>
            <person name="Chovatia M."/>
            <person name="Grimwood J."/>
            <person name="Jenkins J.W."/>
            <person name="Jueterbock A."/>
            <person name="Mraz A."/>
            <person name="Stam W.T."/>
            <person name="Tice H."/>
            <person name="Bornberg-Bauer E."/>
            <person name="Green P.J."/>
            <person name="Pearson G.A."/>
            <person name="Procaccini G."/>
            <person name="Duarte C.M."/>
            <person name="Schmutz J."/>
            <person name="Reusch T.B.H."/>
            <person name="Van de Peer Y."/>
        </authorList>
    </citation>
    <scope>NUCLEOTIDE SEQUENCE [LARGE SCALE GENOMIC DNA]</scope>
    <source>
        <strain evidence="2">cv. Finnish</strain>
    </source>
</reference>
<organism evidence="1 2">
    <name type="scientific">Zostera marina</name>
    <name type="common">Eelgrass</name>
    <dbReference type="NCBI Taxonomy" id="29655"/>
    <lineage>
        <taxon>Eukaryota</taxon>
        <taxon>Viridiplantae</taxon>
        <taxon>Streptophyta</taxon>
        <taxon>Embryophyta</taxon>
        <taxon>Tracheophyta</taxon>
        <taxon>Spermatophyta</taxon>
        <taxon>Magnoliopsida</taxon>
        <taxon>Liliopsida</taxon>
        <taxon>Zosteraceae</taxon>
        <taxon>Zostera</taxon>
    </lineage>
</organism>
<dbReference type="PANTHER" id="PTHR37235:SF2">
    <property type="entry name" value="OS05G0371500 PROTEIN"/>
    <property type="match status" value="1"/>
</dbReference>
<accession>A0A0K9PM17</accession>